<dbReference type="CDD" id="cd08276">
    <property type="entry name" value="MDR7"/>
    <property type="match status" value="1"/>
</dbReference>
<dbReference type="RefSeq" id="XP_044679654.1">
    <property type="nucleotide sequence ID" value="XM_044826737.1"/>
</dbReference>
<dbReference type="GO" id="GO:0016491">
    <property type="term" value="F:oxidoreductase activity"/>
    <property type="evidence" value="ECO:0007669"/>
    <property type="project" value="InterPro"/>
</dbReference>
<dbReference type="PANTHER" id="PTHR45033:SF2">
    <property type="entry name" value="ZINC-TYPE ALCOHOL DEHYDROGENASE-LIKE PROTEIN C1773.06C"/>
    <property type="match status" value="1"/>
</dbReference>
<accession>A0A9P8DEV7</accession>
<dbReference type="Pfam" id="PF00107">
    <property type="entry name" value="ADH_zinc_N"/>
    <property type="match status" value="1"/>
</dbReference>
<proteinExistence type="predicted"/>
<dbReference type="Gene3D" id="3.90.180.10">
    <property type="entry name" value="Medium-chain alcohol dehydrogenases, catalytic domain"/>
    <property type="match status" value="1"/>
</dbReference>
<dbReference type="InterPro" id="IPR013149">
    <property type="entry name" value="ADH-like_C"/>
</dbReference>
<dbReference type="PANTHER" id="PTHR45033">
    <property type="match status" value="1"/>
</dbReference>
<protein>
    <submittedName>
        <fullName evidence="2">Secondary metabolism biosynthetic enzyme</fullName>
    </submittedName>
</protein>
<keyword evidence="3" id="KW-1185">Reference proteome</keyword>
<dbReference type="Proteomes" id="UP000827133">
    <property type="component" value="Unassembled WGS sequence"/>
</dbReference>
<gene>
    <name evidence="2" type="ORF">J7337_009136</name>
</gene>
<feature type="domain" description="Enoyl reductase (ER)" evidence="1">
    <location>
        <begin position="17"/>
        <end position="345"/>
    </location>
</feature>
<dbReference type="InterPro" id="IPR036291">
    <property type="entry name" value="NAD(P)-bd_dom_sf"/>
</dbReference>
<dbReference type="SUPFAM" id="SSF50129">
    <property type="entry name" value="GroES-like"/>
    <property type="match status" value="1"/>
</dbReference>
<comment type="caution">
    <text evidence="2">The sequence shown here is derived from an EMBL/GenBank/DDBJ whole genome shotgun (WGS) entry which is preliminary data.</text>
</comment>
<dbReference type="EMBL" id="JAHBCI010000006">
    <property type="protein sequence ID" value="KAG9500654.1"/>
    <property type="molecule type" value="Genomic_DNA"/>
</dbReference>
<evidence type="ECO:0000259" key="1">
    <source>
        <dbReference type="SMART" id="SM00829"/>
    </source>
</evidence>
<name>A0A9P8DEV7_9HYPO</name>
<dbReference type="InterPro" id="IPR013154">
    <property type="entry name" value="ADH-like_N"/>
</dbReference>
<dbReference type="InterPro" id="IPR011032">
    <property type="entry name" value="GroES-like_sf"/>
</dbReference>
<dbReference type="InterPro" id="IPR052711">
    <property type="entry name" value="Zinc_ADH-like"/>
</dbReference>
<organism evidence="2 3">
    <name type="scientific">Fusarium musae</name>
    <dbReference type="NCBI Taxonomy" id="1042133"/>
    <lineage>
        <taxon>Eukaryota</taxon>
        <taxon>Fungi</taxon>
        <taxon>Dikarya</taxon>
        <taxon>Ascomycota</taxon>
        <taxon>Pezizomycotina</taxon>
        <taxon>Sordariomycetes</taxon>
        <taxon>Hypocreomycetidae</taxon>
        <taxon>Hypocreales</taxon>
        <taxon>Nectriaceae</taxon>
        <taxon>Fusarium</taxon>
    </lineage>
</organism>
<evidence type="ECO:0000313" key="2">
    <source>
        <dbReference type="EMBL" id="KAG9500654.1"/>
    </source>
</evidence>
<dbReference type="Gene3D" id="3.40.50.720">
    <property type="entry name" value="NAD(P)-binding Rossmann-like Domain"/>
    <property type="match status" value="1"/>
</dbReference>
<dbReference type="SMART" id="SM00829">
    <property type="entry name" value="PKS_ER"/>
    <property type="match status" value="1"/>
</dbReference>
<dbReference type="AlphaFoldDB" id="A0A9P8DEV7"/>
<reference evidence="2" key="1">
    <citation type="journal article" date="2021" name="Mol. Plant Microbe Interact.">
        <title>Telomere to telomere genome assembly of Fusarium musae F31, causal agent of crown rot disease of banana.</title>
        <authorList>
            <person name="Degradi L."/>
            <person name="Tava V."/>
            <person name="Kunova A."/>
            <person name="Cortesi P."/>
            <person name="Saracchi M."/>
            <person name="Pasquali M."/>
        </authorList>
    </citation>
    <scope>NUCLEOTIDE SEQUENCE</scope>
    <source>
        <strain evidence="2">F31</strain>
    </source>
</reference>
<dbReference type="KEGG" id="fmu:J7337_009136"/>
<dbReference type="Pfam" id="PF08240">
    <property type="entry name" value="ADH_N"/>
    <property type="match status" value="1"/>
</dbReference>
<dbReference type="GeneID" id="68316992"/>
<evidence type="ECO:0000313" key="3">
    <source>
        <dbReference type="Proteomes" id="UP000827133"/>
    </source>
</evidence>
<dbReference type="SUPFAM" id="SSF51735">
    <property type="entry name" value="NAD(P)-binding Rossmann-fold domains"/>
    <property type="match status" value="1"/>
</dbReference>
<sequence>MSLPQNSTQWVVKRFDGPSGLERQVAPIPQLGPNDVMIKIHAISLNYHDVGTTRGHDEDSLKDVVPVSDGSGVIIAIGSNVQNFQIGDRVTTIMNGAHLAGPMKPHYMGALLGKAYHGVLQECVVIPAQYAIALPRNLSFIEGSTLPVAGLTAWNALFGTQGRPLRPGQWVLTQGTGGVSTFAILFAKAAGAKVIATTSSAEKAKKLQEMGADHVINYREVEDWGAQAQALTPGKEGVDIVVEIGGGATLKQSFVAVKMDGLISVVGVRAGTHPKEQPVLMDMFFRFCTTRIAYVGPRVQFEEMNRAIEANNIKPVIDGRVFSLEEARDAFEYLESMKHFGKVCIEVVKSASFDTIYSKPIIQATGVPNYDRPLILYAYAESEVARANLEYFVAIGLHSAADFVFIFNGETNADSLIPDAPNIRVVHRNNTCFDLGAYGEVLRTNSLWTHYRRFITMNASIRGPFLPYWAQGKSACWSDLYLDRINEKVKLVGMSANCMPRFHIQSMIWATDSHPIAC</sequence>
<dbReference type="InterPro" id="IPR020843">
    <property type="entry name" value="ER"/>
</dbReference>